<feature type="region of interest" description="Disordered" evidence="3">
    <location>
        <begin position="126"/>
        <end position="187"/>
    </location>
</feature>
<evidence type="ECO:0000256" key="3">
    <source>
        <dbReference type="SAM" id="MobiDB-lite"/>
    </source>
</evidence>
<keyword evidence="1 2" id="KW-0690">Ribosome biogenesis</keyword>
<organism evidence="4">
    <name type="scientific">uncultured Nocardioidaceae bacterium</name>
    <dbReference type="NCBI Taxonomy" id="253824"/>
    <lineage>
        <taxon>Bacteria</taxon>
        <taxon>Bacillati</taxon>
        <taxon>Actinomycetota</taxon>
        <taxon>Actinomycetes</taxon>
        <taxon>Propionibacteriales</taxon>
        <taxon>Nocardioidaceae</taxon>
        <taxon>environmental samples</taxon>
    </lineage>
</organism>
<dbReference type="GO" id="GO:0030490">
    <property type="term" value="P:maturation of SSU-rRNA"/>
    <property type="evidence" value="ECO:0007669"/>
    <property type="project" value="UniProtKB-UniRule"/>
</dbReference>
<dbReference type="InterPro" id="IPR015946">
    <property type="entry name" value="KH_dom-like_a/b"/>
</dbReference>
<comment type="subcellular location">
    <subcellularLocation>
        <location evidence="2">Cytoplasm</location>
    </subcellularLocation>
</comment>
<evidence type="ECO:0000256" key="1">
    <source>
        <dbReference type="ARBA" id="ARBA00022517"/>
    </source>
</evidence>
<dbReference type="GO" id="GO:0043024">
    <property type="term" value="F:ribosomal small subunit binding"/>
    <property type="evidence" value="ECO:0007669"/>
    <property type="project" value="TreeGrafter"/>
</dbReference>
<dbReference type="InterPro" id="IPR000238">
    <property type="entry name" value="RbfA"/>
</dbReference>
<dbReference type="InterPro" id="IPR020053">
    <property type="entry name" value="Ribosome-bd_factorA_CS"/>
</dbReference>
<proteinExistence type="inferred from homology"/>
<dbReference type="Gene3D" id="3.30.300.20">
    <property type="match status" value="1"/>
</dbReference>
<keyword evidence="2" id="KW-0963">Cytoplasm</keyword>
<dbReference type="PANTHER" id="PTHR33515">
    <property type="entry name" value="RIBOSOME-BINDING FACTOR A, CHLOROPLASTIC-RELATED"/>
    <property type="match status" value="1"/>
</dbReference>
<dbReference type="PROSITE" id="PS01319">
    <property type="entry name" value="RBFA"/>
    <property type="match status" value="1"/>
</dbReference>
<dbReference type="NCBIfam" id="TIGR00082">
    <property type="entry name" value="rbfA"/>
    <property type="match status" value="1"/>
</dbReference>
<sequence length="187" mass="20002">MSSGRVRKIADRIQVIVAELLERRIKDARLGFVTVTDVRVTGDTQHASIFYTVLGDDEERRASGVALESARGLIRSEVGRQLGMRHTPTIEFVLDALPESAAHIEELLARAREGDAAVAAAAAHASYAGEADPYKRPDEPDVDVTTEPDIRPDTGLATQVEPTPGPSIDAGPEVTPHLGDGAPHGRI</sequence>
<reference evidence="4" key="1">
    <citation type="submission" date="2020-02" db="EMBL/GenBank/DDBJ databases">
        <authorList>
            <person name="Meier V. D."/>
        </authorList>
    </citation>
    <scope>NUCLEOTIDE SEQUENCE</scope>
    <source>
        <strain evidence="4">AVDCRST_MAG21</strain>
    </source>
</reference>
<name>A0A6J4MX04_9ACTN</name>
<dbReference type="Pfam" id="PF02033">
    <property type="entry name" value="RBFA"/>
    <property type="match status" value="1"/>
</dbReference>
<gene>
    <name evidence="2" type="primary">rbfA</name>
    <name evidence="4" type="ORF">AVDCRST_MAG21-481</name>
</gene>
<comment type="subunit">
    <text evidence="2">Monomer. Binds 30S ribosomal subunits, but not 50S ribosomal subunits or 70S ribosomes.</text>
</comment>
<evidence type="ECO:0000313" key="4">
    <source>
        <dbReference type="EMBL" id="CAA9368714.1"/>
    </source>
</evidence>
<dbReference type="SUPFAM" id="SSF89919">
    <property type="entry name" value="Ribosome-binding factor A, RbfA"/>
    <property type="match status" value="1"/>
</dbReference>
<evidence type="ECO:0000256" key="2">
    <source>
        <dbReference type="HAMAP-Rule" id="MF_00003"/>
    </source>
</evidence>
<dbReference type="PANTHER" id="PTHR33515:SF1">
    <property type="entry name" value="RIBOSOME-BINDING FACTOR A, CHLOROPLASTIC-RELATED"/>
    <property type="match status" value="1"/>
</dbReference>
<protein>
    <recommendedName>
        <fullName evidence="2">Ribosome-binding factor A</fullName>
    </recommendedName>
</protein>
<accession>A0A6J4MX04</accession>
<dbReference type="EMBL" id="CADCUL010000055">
    <property type="protein sequence ID" value="CAA9368714.1"/>
    <property type="molecule type" value="Genomic_DNA"/>
</dbReference>
<comment type="similarity">
    <text evidence="2">Belongs to the RbfA family.</text>
</comment>
<dbReference type="AlphaFoldDB" id="A0A6J4MX04"/>
<dbReference type="InterPro" id="IPR023799">
    <property type="entry name" value="RbfA_dom_sf"/>
</dbReference>
<dbReference type="HAMAP" id="MF_00003">
    <property type="entry name" value="RbfA"/>
    <property type="match status" value="1"/>
</dbReference>
<comment type="function">
    <text evidence="2">One of several proteins that assist in the late maturation steps of the functional core of the 30S ribosomal subunit. Associates with free 30S ribosomal subunits (but not with 30S subunits that are part of 70S ribosomes or polysomes). Required for efficient processing of 16S rRNA. May interact with the 5'-terminal helix region of 16S rRNA.</text>
</comment>
<dbReference type="GO" id="GO:0005829">
    <property type="term" value="C:cytosol"/>
    <property type="evidence" value="ECO:0007669"/>
    <property type="project" value="TreeGrafter"/>
</dbReference>